<gene>
    <name evidence="17" type="ORF">J4H85_05575</name>
</gene>
<dbReference type="Gene3D" id="2.40.30.30">
    <property type="entry name" value="Riboflavin kinase-like"/>
    <property type="match status" value="1"/>
</dbReference>
<dbReference type="EMBL" id="JAGFBF010000004">
    <property type="protein sequence ID" value="MBO2989464.1"/>
    <property type="molecule type" value="Genomic_DNA"/>
</dbReference>
<dbReference type="GO" id="GO:0009398">
    <property type="term" value="P:FMN biosynthetic process"/>
    <property type="evidence" value="ECO:0007669"/>
    <property type="project" value="UniProtKB-UniRule"/>
</dbReference>
<evidence type="ECO:0000256" key="1">
    <source>
        <dbReference type="ARBA" id="ARBA00002121"/>
    </source>
</evidence>
<feature type="domain" description="Riboflavin kinase" evidence="16">
    <location>
        <begin position="185"/>
        <end position="310"/>
    </location>
</feature>
<dbReference type="SUPFAM" id="SSF82114">
    <property type="entry name" value="Riboflavin kinase-like"/>
    <property type="match status" value="1"/>
</dbReference>
<dbReference type="Pfam" id="PF01687">
    <property type="entry name" value="Flavokinase"/>
    <property type="match status" value="1"/>
</dbReference>
<dbReference type="CDD" id="cd02064">
    <property type="entry name" value="FAD_synthetase_N"/>
    <property type="match status" value="1"/>
</dbReference>
<dbReference type="InterPro" id="IPR023468">
    <property type="entry name" value="Riboflavin_kinase"/>
</dbReference>
<dbReference type="GO" id="GO:0009231">
    <property type="term" value="P:riboflavin biosynthetic process"/>
    <property type="evidence" value="ECO:0007669"/>
    <property type="project" value="InterPro"/>
</dbReference>
<dbReference type="NCBIfam" id="NF004160">
    <property type="entry name" value="PRK05627.1-3"/>
    <property type="match status" value="1"/>
</dbReference>
<dbReference type="SMART" id="SM00904">
    <property type="entry name" value="Flavokinase"/>
    <property type="match status" value="1"/>
</dbReference>
<organism evidence="17 18">
    <name type="scientific">Leucobacter tardus</name>
    <dbReference type="NCBI Taxonomy" id="501483"/>
    <lineage>
        <taxon>Bacteria</taxon>
        <taxon>Bacillati</taxon>
        <taxon>Actinomycetota</taxon>
        <taxon>Actinomycetes</taxon>
        <taxon>Micrococcales</taxon>
        <taxon>Microbacteriaceae</taxon>
        <taxon>Leucobacter</taxon>
    </lineage>
</organism>
<keyword evidence="12" id="KW-0511">Multifunctional enzyme</keyword>
<proteinExistence type="inferred from homology"/>
<evidence type="ECO:0000256" key="9">
    <source>
        <dbReference type="ARBA" id="ARBA00022777"/>
    </source>
</evidence>
<evidence type="ECO:0000256" key="13">
    <source>
        <dbReference type="ARBA" id="ARBA00047880"/>
    </source>
</evidence>
<dbReference type="RefSeq" id="WP_208237724.1">
    <property type="nucleotide sequence ID" value="NZ_BAAAQU010000001.1"/>
</dbReference>
<comment type="catalytic activity">
    <reaction evidence="14 15">
        <text>FMN + ATP + H(+) = FAD + diphosphate</text>
        <dbReference type="Rhea" id="RHEA:17237"/>
        <dbReference type="ChEBI" id="CHEBI:15378"/>
        <dbReference type="ChEBI" id="CHEBI:30616"/>
        <dbReference type="ChEBI" id="CHEBI:33019"/>
        <dbReference type="ChEBI" id="CHEBI:57692"/>
        <dbReference type="ChEBI" id="CHEBI:58210"/>
        <dbReference type="EC" id="2.7.7.2"/>
    </reaction>
</comment>
<dbReference type="FunFam" id="2.40.30.30:FF:000003">
    <property type="entry name" value="Riboflavin biosynthesis protein"/>
    <property type="match status" value="1"/>
</dbReference>
<dbReference type="Pfam" id="PF06574">
    <property type="entry name" value="FAD_syn"/>
    <property type="match status" value="1"/>
</dbReference>
<evidence type="ECO:0000256" key="10">
    <source>
        <dbReference type="ARBA" id="ARBA00022827"/>
    </source>
</evidence>
<evidence type="ECO:0000256" key="11">
    <source>
        <dbReference type="ARBA" id="ARBA00022840"/>
    </source>
</evidence>
<dbReference type="PANTHER" id="PTHR22749:SF6">
    <property type="entry name" value="RIBOFLAVIN KINASE"/>
    <property type="match status" value="1"/>
</dbReference>
<evidence type="ECO:0000259" key="16">
    <source>
        <dbReference type="SMART" id="SM00904"/>
    </source>
</evidence>
<dbReference type="InterPro" id="IPR023465">
    <property type="entry name" value="Riboflavin_kinase_dom_sf"/>
</dbReference>
<dbReference type="PIRSF" id="PIRSF004491">
    <property type="entry name" value="FAD_Synth"/>
    <property type="match status" value="1"/>
</dbReference>
<evidence type="ECO:0000256" key="7">
    <source>
        <dbReference type="ARBA" id="ARBA00022695"/>
    </source>
</evidence>
<dbReference type="InterPro" id="IPR015864">
    <property type="entry name" value="FAD_synthase"/>
</dbReference>
<evidence type="ECO:0000313" key="17">
    <source>
        <dbReference type="EMBL" id="MBO2989464.1"/>
    </source>
</evidence>
<protein>
    <recommendedName>
        <fullName evidence="15">Riboflavin biosynthesis protein</fullName>
    </recommendedName>
    <domain>
        <recommendedName>
            <fullName evidence="15">Riboflavin kinase</fullName>
            <ecNumber evidence="15">2.7.1.26</ecNumber>
        </recommendedName>
        <alternativeName>
            <fullName evidence="15">Flavokinase</fullName>
        </alternativeName>
    </domain>
    <domain>
        <recommendedName>
            <fullName evidence="15">FMN adenylyltransferase</fullName>
            <ecNumber evidence="15">2.7.7.2</ecNumber>
        </recommendedName>
        <alternativeName>
            <fullName evidence="15">FAD pyrophosphorylase</fullName>
        </alternativeName>
        <alternativeName>
            <fullName evidence="15">FAD synthase</fullName>
        </alternativeName>
    </domain>
</protein>
<keyword evidence="18" id="KW-1185">Reference proteome</keyword>
<comment type="similarity">
    <text evidence="15">Belongs to the ribF family.</text>
</comment>
<keyword evidence="9 15" id="KW-0418">Kinase</keyword>
<dbReference type="GO" id="GO:0003919">
    <property type="term" value="F:FMN adenylyltransferase activity"/>
    <property type="evidence" value="ECO:0007669"/>
    <property type="project" value="UniProtKB-UniRule"/>
</dbReference>
<dbReference type="GO" id="GO:0008531">
    <property type="term" value="F:riboflavin kinase activity"/>
    <property type="evidence" value="ECO:0007669"/>
    <property type="project" value="UniProtKB-UniRule"/>
</dbReference>
<evidence type="ECO:0000256" key="14">
    <source>
        <dbReference type="ARBA" id="ARBA00049494"/>
    </source>
</evidence>
<comment type="catalytic activity">
    <reaction evidence="13 15">
        <text>riboflavin + ATP = FMN + ADP + H(+)</text>
        <dbReference type="Rhea" id="RHEA:14357"/>
        <dbReference type="ChEBI" id="CHEBI:15378"/>
        <dbReference type="ChEBI" id="CHEBI:30616"/>
        <dbReference type="ChEBI" id="CHEBI:57986"/>
        <dbReference type="ChEBI" id="CHEBI:58210"/>
        <dbReference type="ChEBI" id="CHEBI:456216"/>
        <dbReference type="EC" id="2.7.1.26"/>
    </reaction>
</comment>
<dbReference type="EC" id="2.7.7.2" evidence="15"/>
<dbReference type="AlphaFoldDB" id="A0A939QIJ9"/>
<keyword evidence="8 15" id="KW-0547">Nucleotide-binding</keyword>
<keyword evidence="6 15" id="KW-0808">Transferase</keyword>
<reference evidence="17" key="1">
    <citation type="submission" date="2021-03" db="EMBL/GenBank/DDBJ databases">
        <title>Leucobacter chromiisoli sp. nov., isolated from chromium-containing soil of chemical plant.</title>
        <authorList>
            <person name="Xu Z."/>
        </authorList>
    </citation>
    <scope>NUCLEOTIDE SEQUENCE</scope>
    <source>
        <strain evidence="17">K 70/01</strain>
    </source>
</reference>
<comment type="caution">
    <text evidence="17">The sequence shown here is derived from an EMBL/GenBank/DDBJ whole genome shotgun (WGS) entry which is preliminary data.</text>
</comment>
<dbReference type="Gene3D" id="3.40.50.620">
    <property type="entry name" value="HUPs"/>
    <property type="match status" value="1"/>
</dbReference>
<name>A0A939QIJ9_9MICO</name>
<comment type="function">
    <text evidence="1">Catalyzes the phosphorylation of riboflavin to FMN followed by the adenylation of FMN to FAD.</text>
</comment>
<keyword evidence="4 15" id="KW-0285">Flavoprotein</keyword>
<keyword evidence="7 15" id="KW-0548">Nucleotidyltransferase</keyword>
<dbReference type="EC" id="2.7.1.26" evidence="15"/>
<evidence type="ECO:0000256" key="12">
    <source>
        <dbReference type="ARBA" id="ARBA00023268"/>
    </source>
</evidence>
<dbReference type="InterPro" id="IPR015865">
    <property type="entry name" value="Riboflavin_kinase_bac/euk"/>
</dbReference>
<dbReference type="FunFam" id="3.40.50.620:FF:000021">
    <property type="entry name" value="Riboflavin biosynthesis protein"/>
    <property type="match status" value="1"/>
</dbReference>
<dbReference type="InterPro" id="IPR002606">
    <property type="entry name" value="Riboflavin_kinase_bac"/>
</dbReference>
<evidence type="ECO:0000256" key="5">
    <source>
        <dbReference type="ARBA" id="ARBA00022643"/>
    </source>
</evidence>
<evidence type="ECO:0000256" key="15">
    <source>
        <dbReference type="PIRNR" id="PIRNR004491"/>
    </source>
</evidence>
<dbReference type="InterPro" id="IPR014729">
    <property type="entry name" value="Rossmann-like_a/b/a_fold"/>
</dbReference>
<evidence type="ECO:0000313" key="18">
    <source>
        <dbReference type="Proteomes" id="UP000668403"/>
    </source>
</evidence>
<accession>A0A939QIJ9</accession>
<evidence type="ECO:0000256" key="8">
    <source>
        <dbReference type="ARBA" id="ARBA00022741"/>
    </source>
</evidence>
<keyword evidence="10 15" id="KW-0274">FAD</keyword>
<dbReference type="PANTHER" id="PTHR22749">
    <property type="entry name" value="RIBOFLAVIN KINASE/FMN ADENYLYLTRANSFERASE"/>
    <property type="match status" value="1"/>
</dbReference>
<comment type="pathway">
    <text evidence="2 15">Cofactor biosynthesis; FAD biosynthesis; FAD from FMN: step 1/1.</text>
</comment>
<dbReference type="Proteomes" id="UP000668403">
    <property type="component" value="Unassembled WGS sequence"/>
</dbReference>
<evidence type="ECO:0000256" key="2">
    <source>
        <dbReference type="ARBA" id="ARBA00004726"/>
    </source>
</evidence>
<evidence type="ECO:0000256" key="4">
    <source>
        <dbReference type="ARBA" id="ARBA00022630"/>
    </source>
</evidence>
<sequence length="318" mass="34834">MRTFTALDDLADEPVRGTAVAIGKFDGVHLGHQAILTRLRDIAAAEQLESVVFTFRENPLRLLRPDRCPEPLMSPDQRETALAEAGVDVCLMVPFDERLSSIPAEAFVRDILVGRLGTRHVIVGPDFRFGHRGVGDVALLQRMGEELDYTVEEVSFVVDDDLGRVSSTRVREAIGQGDIELATRMLGRPVAVRGDVVHGDARGRELGFPTANLGGAVEGFVPNDGVYAGWAIVDGVRRMAAISVGSNPTFTPEAQSRVEAYLLDYSGDLYGARITIEFVHRIRGTYTFSGIDALVERMHDDVRETRAMLNGGILRDEC</sequence>
<keyword evidence="11 15" id="KW-0067">ATP-binding</keyword>
<dbReference type="GO" id="GO:0006747">
    <property type="term" value="P:FAD biosynthetic process"/>
    <property type="evidence" value="ECO:0007669"/>
    <property type="project" value="UniProtKB-UniRule"/>
</dbReference>
<evidence type="ECO:0000256" key="3">
    <source>
        <dbReference type="ARBA" id="ARBA00005201"/>
    </source>
</evidence>
<evidence type="ECO:0000256" key="6">
    <source>
        <dbReference type="ARBA" id="ARBA00022679"/>
    </source>
</evidence>
<dbReference type="GO" id="GO:0005524">
    <property type="term" value="F:ATP binding"/>
    <property type="evidence" value="ECO:0007669"/>
    <property type="project" value="UniProtKB-UniRule"/>
</dbReference>
<keyword evidence="5 15" id="KW-0288">FMN</keyword>
<dbReference type="NCBIfam" id="TIGR00083">
    <property type="entry name" value="ribF"/>
    <property type="match status" value="1"/>
</dbReference>
<comment type="pathway">
    <text evidence="3 15">Cofactor biosynthesis; FMN biosynthesis; FMN from riboflavin (ATP route): step 1/1.</text>
</comment>
<dbReference type="SUPFAM" id="SSF52374">
    <property type="entry name" value="Nucleotidylyl transferase"/>
    <property type="match status" value="1"/>
</dbReference>